<dbReference type="GO" id="GO:0005524">
    <property type="term" value="F:ATP binding"/>
    <property type="evidence" value="ECO:0007669"/>
    <property type="project" value="UniProtKB-KW"/>
</dbReference>
<dbReference type="PANTHER" id="PTHR13504:SF38">
    <property type="entry name" value="FIDO DOMAIN-CONTAINING PROTEIN"/>
    <property type="match status" value="1"/>
</dbReference>
<comment type="caution">
    <text evidence="5">The sequence shown here is derived from an EMBL/GenBank/DDBJ whole genome shotgun (WGS) entry which is preliminary data.</text>
</comment>
<dbReference type="InterPro" id="IPR003812">
    <property type="entry name" value="Fido"/>
</dbReference>
<dbReference type="InterPro" id="IPR036597">
    <property type="entry name" value="Fido-like_dom_sf"/>
</dbReference>
<dbReference type="InterPro" id="IPR040198">
    <property type="entry name" value="Fido_containing"/>
</dbReference>
<keyword evidence="2" id="KW-0067">ATP-binding</keyword>
<dbReference type="SUPFAM" id="SSF140931">
    <property type="entry name" value="Fic-like"/>
    <property type="match status" value="1"/>
</dbReference>
<accession>A0A444JEH4</accession>
<dbReference type="PROSITE" id="PS51459">
    <property type="entry name" value="FIDO"/>
    <property type="match status" value="1"/>
</dbReference>
<feature type="site" description="Important for autoinhibition of adenylyltransferase activity" evidence="3">
    <location>
        <position position="62"/>
    </location>
</feature>
<dbReference type="AlphaFoldDB" id="A0A444JEH4"/>
<evidence type="ECO:0000313" key="6">
    <source>
        <dbReference type="Proteomes" id="UP000288892"/>
    </source>
</evidence>
<evidence type="ECO:0000259" key="4">
    <source>
        <dbReference type="PROSITE" id="PS51459"/>
    </source>
</evidence>
<dbReference type="PANTHER" id="PTHR13504">
    <property type="entry name" value="FIDO DOMAIN-CONTAINING PROTEIN DDB_G0283145"/>
    <property type="match status" value="1"/>
</dbReference>
<feature type="active site" evidence="1">
    <location>
        <position position="201"/>
    </location>
</feature>
<organism evidence="5 6">
    <name type="scientific">Candidatus Electrothrix marina</name>
    <dbReference type="NCBI Taxonomy" id="1859130"/>
    <lineage>
        <taxon>Bacteria</taxon>
        <taxon>Pseudomonadati</taxon>
        <taxon>Thermodesulfobacteriota</taxon>
        <taxon>Desulfobulbia</taxon>
        <taxon>Desulfobulbales</taxon>
        <taxon>Desulfobulbaceae</taxon>
        <taxon>Candidatus Electrothrix</taxon>
    </lineage>
</organism>
<feature type="domain" description="Fido" evidence="4">
    <location>
        <begin position="110"/>
        <end position="270"/>
    </location>
</feature>
<protein>
    <submittedName>
        <fullName evidence="5">Fic/DOC family protein</fullName>
    </submittedName>
</protein>
<dbReference type="Gene3D" id="1.10.3290.10">
    <property type="entry name" value="Fido-like domain"/>
    <property type="match status" value="1"/>
</dbReference>
<feature type="binding site" evidence="2">
    <location>
        <begin position="205"/>
        <end position="212"/>
    </location>
    <ligand>
        <name>ATP</name>
        <dbReference type="ChEBI" id="CHEBI:30616"/>
    </ligand>
</feature>
<gene>
    <name evidence="5" type="ORF">VU01_11272</name>
</gene>
<evidence type="ECO:0000256" key="1">
    <source>
        <dbReference type="PIRSR" id="PIRSR640198-1"/>
    </source>
</evidence>
<dbReference type="EMBL" id="MTKS01000127">
    <property type="protein sequence ID" value="RWX51489.1"/>
    <property type="molecule type" value="Genomic_DNA"/>
</dbReference>
<feature type="binding site" evidence="2">
    <location>
        <begin position="243"/>
        <end position="244"/>
    </location>
    <ligand>
        <name>ATP</name>
        <dbReference type="ChEBI" id="CHEBI:30616"/>
    </ligand>
</feature>
<evidence type="ECO:0000313" key="5">
    <source>
        <dbReference type="EMBL" id="RWX51489.1"/>
    </source>
</evidence>
<dbReference type="Pfam" id="PF02661">
    <property type="entry name" value="Fic"/>
    <property type="match status" value="1"/>
</dbReference>
<dbReference type="Proteomes" id="UP000288892">
    <property type="component" value="Unassembled WGS sequence"/>
</dbReference>
<evidence type="ECO:0000256" key="2">
    <source>
        <dbReference type="PIRSR" id="PIRSR640198-2"/>
    </source>
</evidence>
<keyword evidence="6" id="KW-1185">Reference proteome</keyword>
<name>A0A444JEH4_9BACT</name>
<evidence type="ECO:0000256" key="3">
    <source>
        <dbReference type="PIRSR" id="PIRSR640198-3"/>
    </source>
</evidence>
<proteinExistence type="predicted"/>
<reference evidence="5 6" key="1">
    <citation type="submission" date="2017-01" db="EMBL/GenBank/DDBJ databases">
        <title>The cable genome- insights into the physiology and evolution of filamentous bacteria capable of sulfide oxidation via long distance electron transfer.</title>
        <authorList>
            <person name="Schreiber L."/>
            <person name="Bjerg J.T."/>
            <person name="Boggild A."/>
            <person name="Van De Vossenberg J."/>
            <person name="Meysman F."/>
            <person name="Nielsen L.P."/>
            <person name="Schramm A."/>
            <person name="Kjeldsen K.U."/>
        </authorList>
    </citation>
    <scope>NUCLEOTIDE SEQUENCE [LARGE SCALE GENOMIC DNA]</scope>
    <source>
        <strain evidence="5">A5</strain>
    </source>
</reference>
<sequence>MNTLDQKLDFTFTANQQIIQLIAEIDLFRGKWEHLEQLRPVFLKELKGMATIQSIGSSTRIEGATLSDAEIEQLIADLKVNKLENRDEQEVIGYYDVLELIFDNAEDIHLTENYIMQLHTVLLRYSTKDSGQKGAYKKVSNKVVASYPDGTQRVIFNTTEPYLVQKEMQELLSWTNKRLENLEYHPLLVVGLLIYEFLSIHPFHDGNGRLSRLLTTLLLIKLDYDFIQYISFEHIIENRKERYYAALMECQRKRNTEKECVDTWMLFFLNALKMVTVKLSLKMNNSGG</sequence>
<keyword evidence="2" id="KW-0547">Nucleotide-binding</keyword>